<dbReference type="EMBL" id="NNRJ01000063">
    <property type="protein sequence ID" value="OYR10269.1"/>
    <property type="molecule type" value="Genomic_DNA"/>
</dbReference>
<comment type="caution">
    <text evidence="1">The sequence shown here is derived from an EMBL/GenBank/DDBJ whole genome shotgun (WGS) entry which is preliminary data.</text>
</comment>
<proteinExistence type="predicted"/>
<evidence type="ECO:0000313" key="1">
    <source>
        <dbReference type="EMBL" id="OYR10269.1"/>
    </source>
</evidence>
<feature type="non-terminal residue" evidence="1">
    <location>
        <position position="44"/>
    </location>
</feature>
<protein>
    <submittedName>
        <fullName evidence="1">Uncharacterized protein</fullName>
    </submittedName>
</protein>
<dbReference type="AlphaFoldDB" id="A0A256F5Y8"/>
<dbReference type="Proteomes" id="UP000215590">
    <property type="component" value="Unassembled WGS sequence"/>
</dbReference>
<sequence>MLMSAGVANAFIQQPAVQLIVRFEAQPRREEAFPDQINLVLDLT</sequence>
<name>A0A256F5Y8_9HYPH</name>
<reference evidence="1 2" key="1">
    <citation type="submission" date="2017-07" db="EMBL/GenBank/DDBJ databases">
        <title>Phylogenetic study on the rhizospheric bacterium Ochrobactrum sp. A44.</title>
        <authorList>
            <person name="Krzyzanowska D.M."/>
            <person name="Ossowicki A."/>
            <person name="Rajewska M."/>
            <person name="Maciag T."/>
            <person name="Kaczynski Z."/>
            <person name="Czerwicka M."/>
            <person name="Jafra S."/>
        </authorList>
    </citation>
    <scope>NUCLEOTIDE SEQUENCE [LARGE SCALE GENOMIC DNA]</scope>
    <source>
        <strain evidence="1 2">DSM 7216</strain>
    </source>
</reference>
<evidence type="ECO:0000313" key="2">
    <source>
        <dbReference type="Proteomes" id="UP000215590"/>
    </source>
</evidence>
<organism evidence="1 2">
    <name type="scientific">Brucella thiophenivorans</name>
    <dbReference type="NCBI Taxonomy" id="571255"/>
    <lineage>
        <taxon>Bacteria</taxon>
        <taxon>Pseudomonadati</taxon>
        <taxon>Pseudomonadota</taxon>
        <taxon>Alphaproteobacteria</taxon>
        <taxon>Hyphomicrobiales</taxon>
        <taxon>Brucellaceae</taxon>
        <taxon>Brucella/Ochrobactrum group</taxon>
        <taxon>Brucella</taxon>
    </lineage>
</organism>
<gene>
    <name evidence="1" type="ORF">CEV31_3882</name>
</gene>
<accession>A0A256F5Y8</accession>
<keyword evidence="2" id="KW-1185">Reference proteome</keyword>